<dbReference type="SMART" id="SM00916">
    <property type="entry name" value="L51_S25_CI-B8"/>
    <property type="match status" value="1"/>
</dbReference>
<keyword evidence="7" id="KW-1185">Reference proteome</keyword>
<dbReference type="PANTHER" id="PTHR13274">
    <property type="entry name" value="MITOCHONDRIAL RIBOSOMAL PROTEIN S25"/>
    <property type="match status" value="1"/>
</dbReference>
<proteinExistence type="predicted"/>
<dbReference type="EMBL" id="JAEPRB010000028">
    <property type="protein sequence ID" value="KAG2225434.1"/>
    <property type="molecule type" value="Genomic_DNA"/>
</dbReference>
<evidence type="ECO:0000256" key="1">
    <source>
        <dbReference type="ARBA" id="ARBA00004173"/>
    </source>
</evidence>
<keyword evidence="4" id="KW-0687">Ribonucleoprotein</keyword>
<dbReference type="InterPro" id="IPR040049">
    <property type="entry name" value="Ribosomal_mS25/mL61"/>
</dbReference>
<evidence type="ECO:0000256" key="3">
    <source>
        <dbReference type="ARBA" id="ARBA00023128"/>
    </source>
</evidence>
<accession>A0A8H7S857</accession>
<feature type="domain" description="Ribosomal protein/NADH dehydrogenase" evidence="5">
    <location>
        <begin position="41"/>
        <end position="111"/>
    </location>
</feature>
<sequence length="112" mass="12348">MSLRSLKSAREIVAHLNTGVGAQKLSPEVSKIALTYTIKGKTECAGAKHFLQENLPRMQYNNPNVEFVVQKSVDSIVKPTVTVHFGDRGTKVIDIPSTHSDKICQQVFEAKP</sequence>
<dbReference type="SUPFAM" id="SSF52833">
    <property type="entry name" value="Thioredoxin-like"/>
    <property type="match status" value="1"/>
</dbReference>
<dbReference type="PANTHER" id="PTHR13274:SF2">
    <property type="entry name" value="SMALL RIBOSOMAL SUBUNIT PROTEIN MS25"/>
    <property type="match status" value="1"/>
</dbReference>
<dbReference type="Pfam" id="PF05047">
    <property type="entry name" value="L51_S25_CI-B8"/>
    <property type="match status" value="1"/>
</dbReference>
<reference evidence="6 7" key="1">
    <citation type="submission" date="2020-12" db="EMBL/GenBank/DDBJ databases">
        <title>Metabolic potential, ecology and presence of endohyphal bacteria is reflected in genomic diversity of Mucoromycotina.</title>
        <authorList>
            <person name="Muszewska A."/>
            <person name="Okrasinska A."/>
            <person name="Steczkiewicz K."/>
            <person name="Drgas O."/>
            <person name="Orlowska M."/>
            <person name="Perlinska-Lenart U."/>
            <person name="Aleksandrzak-Piekarczyk T."/>
            <person name="Szatraj K."/>
            <person name="Zielenkiewicz U."/>
            <person name="Pilsyk S."/>
            <person name="Malc E."/>
            <person name="Mieczkowski P."/>
            <person name="Kruszewska J.S."/>
            <person name="Biernat P."/>
            <person name="Pawlowska J."/>
        </authorList>
    </citation>
    <scope>NUCLEOTIDE SEQUENCE [LARGE SCALE GENOMIC DNA]</scope>
    <source>
        <strain evidence="6 7">CBS 142.35</strain>
    </source>
</reference>
<dbReference type="AlphaFoldDB" id="A0A8H7S857"/>
<name>A0A8H7S857_9FUNG</name>
<evidence type="ECO:0000259" key="5">
    <source>
        <dbReference type="SMART" id="SM00916"/>
    </source>
</evidence>
<keyword evidence="2" id="KW-0689">Ribosomal protein</keyword>
<dbReference type="Gene3D" id="3.40.30.10">
    <property type="entry name" value="Glutaredoxin"/>
    <property type="match status" value="1"/>
</dbReference>
<dbReference type="InterPro" id="IPR036249">
    <property type="entry name" value="Thioredoxin-like_sf"/>
</dbReference>
<organism evidence="6 7">
    <name type="scientific">Circinella minor</name>
    <dbReference type="NCBI Taxonomy" id="1195481"/>
    <lineage>
        <taxon>Eukaryota</taxon>
        <taxon>Fungi</taxon>
        <taxon>Fungi incertae sedis</taxon>
        <taxon>Mucoromycota</taxon>
        <taxon>Mucoromycotina</taxon>
        <taxon>Mucoromycetes</taxon>
        <taxon>Mucorales</taxon>
        <taxon>Lichtheimiaceae</taxon>
        <taxon>Circinella</taxon>
    </lineage>
</organism>
<dbReference type="GO" id="GO:0003735">
    <property type="term" value="F:structural constituent of ribosome"/>
    <property type="evidence" value="ECO:0007669"/>
    <property type="project" value="InterPro"/>
</dbReference>
<evidence type="ECO:0000313" key="7">
    <source>
        <dbReference type="Proteomes" id="UP000646827"/>
    </source>
</evidence>
<dbReference type="Proteomes" id="UP000646827">
    <property type="component" value="Unassembled WGS sequence"/>
</dbReference>
<comment type="subcellular location">
    <subcellularLocation>
        <location evidence="1">Mitochondrion</location>
    </subcellularLocation>
</comment>
<dbReference type="GO" id="GO:1990904">
    <property type="term" value="C:ribonucleoprotein complex"/>
    <property type="evidence" value="ECO:0007669"/>
    <property type="project" value="UniProtKB-KW"/>
</dbReference>
<dbReference type="InterPro" id="IPR007741">
    <property type="entry name" value="Ribosomal_mL43/mS25/NADH_DH"/>
</dbReference>
<evidence type="ECO:0000256" key="4">
    <source>
        <dbReference type="ARBA" id="ARBA00023274"/>
    </source>
</evidence>
<keyword evidence="3" id="KW-0496">Mitochondrion</keyword>
<comment type="caution">
    <text evidence="6">The sequence shown here is derived from an EMBL/GenBank/DDBJ whole genome shotgun (WGS) entry which is preliminary data.</text>
</comment>
<gene>
    <name evidence="6" type="ORF">INT45_010070</name>
</gene>
<evidence type="ECO:0000313" key="6">
    <source>
        <dbReference type="EMBL" id="KAG2225434.1"/>
    </source>
</evidence>
<evidence type="ECO:0000256" key="2">
    <source>
        <dbReference type="ARBA" id="ARBA00022980"/>
    </source>
</evidence>
<dbReference type="GO" id="GO:0005840">
    <property type="term" value="C:ribosome"/>
    <property type="evidence" value="ECO:0007669"/>
    <property type="project" value="UniProtKB-KW"/>
</dbReference>
<protein>
    <recommendedName>
        <fullName evidence="5">Ribosomal protein/NADH dehydrogenase domain-containing protein</fullName>
    </recommendedName>
</protein>
<dbReference type="GO" id="GO:0005739">
    <property type="term" value="C:mitochondrion"/>
    <property type="evidence" value="ECO:0007669"/>
    <property type="project" value="UniProtKB-SubCell"/>
</dbReference>
<dbReference type="OrthoDB" id="1696305at2759"/>